<evidence type="ECO:0000313" key="2">
    <source>
        <dbReference type="Proteomes" id="UP000723463"/>
    </source>
</evidence>
<accession>A0A9P6EX10</accession>
<dbReference type="AlphaFoldDB" id="A0A9P6EX10"/>
<dbReference type="EMBL" id="JAAAXW010000436">
    <property type="protein sequence ID" value="KAF9537230.1"/>
    <property type="molecule type" value="Genomic_DNA"/>
</dbReference>
<gene>
    <name evidence="1" type="ORF">EC957_008602</name>
</gene>
<keyword evidence="2" id="KW-1185">Reference proteome</keyword>
<name>A0A9P6EX10_9FUNG</name>
<evidence type="ECO:0000313" key="1">
    <source>
        <dbReference type="EMBL" id="KAF9537230.1"/>
    </source>
</evidence>
<sequence>MGLRAEELVNPRAVAYKVPARYKVSVETFADAAAKSLSTTINPTDRPPITKPFLSAIRHPGAEFDRMEIVYHEALDTFKVSTIPIIFKKTAYPPLTSTIDFTVTKITFSEYQFHTSADAGDNLCAWAKELLETKKSMGKVILIEIPTRSSPDGFQLPNHQ</sequence>
<reference evidence="1" key="1">
    <citation type="journal article" date="2020" name="Fungal Divers.">
        <title>Resolving the Mortierellaceae phylogeny through synthesis of multi-gene phylogenetics and phylogenomics.</title>
        <authorList>
            <person name="Vandepol N."/>
            <person name="Liber J."/>
            <person name="Desiro A."/>
            <person name="Na H."/>
            <person name="Kennedy M."/>
            <person name="Barry K."/>
            <person name="Grigoriev I.V."/>
            <person name="Miller A.N."/>
            <person name="O'Donnell K."/>
            <person name="Stajich J.E."/>
            <person name="Bonito G."/>
        </authorList>
    </citation>
    <scope>NUCLEOTIDE SEQUENCE</scope>
    <source>
        <strain evidence="1">NRRL 2591</strain>
    </source>
</reference>
<comment type="caution">
    <text evidence="1">The sequence shown here is derived from an EMBL/GenBank/DDBJ whole genome shotgun (WGS) entry which is preliminary data.</text>
</comment>
<dbReference type="Proteomes" id="UP000723463">
    <property type="component" value="Unassembled WGS sequence"/>
</dbReference>
<organism evidence="1 2">
    <name type="scientific">Mortierella hygrophila</name>
    <dbReference type="NCBI Taxonomy" id="979708"/>
    <lineage>
        <taxon>Eukaryota</taxon>
        <taxon>Fungi</taxon>
        <taxon>Fungi incertae sedis</taxon>
        <taxon>Mucoromycota</taxon>
        <taxon>Mortierellomycotina</taxon>
        <taxon>Mortierellomycetes</taxon>
        <taxon>Mortierellales</taxon>
        <taxon>Mortierellaceae</taxon>
        <taxon>Mortierella</taxon>
    </lineage>
</organism>
<proteinExistence type="predicted"/>
<feature type="non-terminal residue" evidence="1">
    <location>
        <position position="160"/>
    </location>
</feature>
<protein>
    <submittedName>
        <fullName evidence="1">Uncharacterized protein</fullName>
    </submittedName>
</protein>